<comment type="caution">
    <text evidence="3">The sequence shown here is derived from an EMBL/GenBank/DDBJ whole genome shotgun (WGS) entry which is preliminary data.</text>
</comment>
<dbReference type="SUPFAM" id="SSF53756">
    <property type="entry name" value="UDP-Glycosyltransferase/glycogen phosphorylase"/>
    <property type="match status" value="1"/>
</dbReference>
<dbReference type="AlphaFoldDB" id="A0A2N7S4L1"/>
<gene>
    <name evidence="3" type="ORF">CIK84_05760</name>
</gene>
<protein>
    <recommendedName>
        <fullName evidence="2">Glycosyl transferase family 1 domain-containing protein</fullName>
    </recommendedName>
</protein>
<evidence type="ECO:0000256" key="1">
    <source>
        <dbReference type="ARBA" id="ARBA00022679"/>
    </source>
</evidence>
<reference evidence="3 4" key="1">
    <citation type="journal article" date="2017" name="Elife">
        <title>Extensive horizontal gene transfer in cheese-associated bacteria.</title>
        <authorList>
            <person name="Bonham K.S."/>
            <person name="Wolfe B.E."/>
            <person name="Dutton R.J."/>
        </authorList>
    </citation>
    <scope>NUCLEOTIDE SEQUENCE [LARGE SCALE GENOMIC DNA]</scope>
    <source>
        <strain evidence="3 4">JB182</strain>
    </source>
</reference>
<dbReference type="PANTHER" id="PTHR12526:SF638">
    <property type="entry name" value="SPORE COAT PROTEIN SA"/>
    <property type="match status" value="1"/>
</dbReference>
<dbReference type="Proteomes" id="UP000235739">
    <property type="component" value="Unassembled WGS sequence"/>
</dbReference>
<dbReference type="Pfam" id="PF00534">
    <property type="entry name" value="Glycos_transf_1"/>
    <property type="match status" value="1"/>
</dbReference>
<evidence type="ECO:0000313" key="3">
    <source>
        <dbReference type="EMBL" id="PMQ21081.1"/>
    </source>
</evidence>
<keyword evidence="1" id="KW-0808">Transferase</keyword>
<dbReference type="EMBL" id="PNQX01000001">
    <property type="protein sequence ID" value="PMQ21081.1"/>
    <property type="molecule type" value="Genomic_DNA"/>
</dbReference>
<dbReference type="Gene3D" id="3.40.50.2000">
    <property type="entry name" value="Glycogen Phosphorylase B"/>
    <property type="match status" value="3"/>
</dbReference>
<sequence>MDSTQQHLNAHMVTWKLEREFGGMTTVCIQRAAAFAERYGSAAVVTFPPSPQLDQIAAELVQRGKLSPKVQVLNPYAFLAEHELDPQASIPEPASEPVHQDFTGTEQVYLPGDNGTLFCEHSTAGPDEQITRMTYYRGDGTVFLTDTSFEDTKPRRIVEAFDRTGTLVARFPSAAAFYRHWLTQIVDHPDSLVVVDSKFTAKLLASWTPVHVPKIFAFHSIHVAKGQDFASGHLSKGHGPIITERSTWDGFVFLTRAQRKAYVDRFGETDSTFVIPNPLNAPAVQPPVPQRSPLNLIAAGSLTPNKNVAAALEVIAELVRRGKQPTLHIVGEGNQSEALVQKVDELELGAHVVFHGYSDQLPRHFASCTAQLFTSTNEGQALVILEAQAQGCIPVSFDINFGPSDSIIDGHNGFLVPHGDIQAMADRVQSLMDDPTLAAELSENARTFASEYQSRDLVSRWEETLSLTKMLKNLGAKNRVPHFEAKLRGVDFLDGQRLHVRVEHQAQLEDLPEPAIFELVFINRRSTEEIASVAASSVDEQLAAFDLEPSLLGETQEQDAAVDMNLRLRIGKAMELKRLGLPESKILPYFTKHKNLSFNRRG</sequence>
<dbReference type="RefSeq" id="WP_102597729.1">
    <property type="nucleotide sequence ID" value="NZ_PNQX01000001.1"/>
</dbReference>
<dbReference type="GO" id="GO:0016757">
    <property type="term" value="F:glycosyltransferase activity"/>
    <property type="evidence" value="ECO:0007669"/>
    <property type="project" value="InterPro"/>
</dbReference>
<feature type="domain" description="Glycosyl transferase family 1" evidence="2">
    <location>
        <begin position="296"/>
        <end position="447"/>
    </location>
</feature>
<proteinExistence type="predicted"/>
<accession>A0A2N7S4L1</accession>
<dbReference type="InterPro" id="IPR001296">
    <property type="entry name" value="Glyco_trans_1"/>
</dbReference>
<evidence type="ECO:0000313" key="4">
    <source>
        <dbReference type="Proteomes" id="UP000235739"/>
    </source>
</evidence>
<name>A0A2N7S4L1_9MICC</name>
<dbReference type="PANTHER" id="PTHR12526">
    <property type="entry name" value="GLYCOSYLTRANSFERASE"/>
    <property type="match status" value="1"/>
</dbReference>
<evidence type="ECO:0000259" key="2">
    <source>
        <dbReference type="Pfam" id="PF00534"/>
    </source>
</evidence>
<organism evidence="3 4">
    <name type="scientific">Glutamicibacter arilaitensis</name>
    <dbReference type="NCBI Taxonomy" id="256701"/>
    <lineage>
        <taxon>Bacteria</taxon>
        <taxon>Bacillati</taxon>
        <taxon>Actinomycetota</taxon>
        <taxon>Actinomycetes</taxon>
        <taxon>Micrococcales</taxon>
        <taxon>Micrococcaceae</taxon>
        <taxon>Glutamicibacter</taxon>
    </lineage>
</organism>